<dbReference type="AlphaFoldDB" id="A0A1W1W4U0"/>
<organism evidence="3 4">
    <name type="scientific">Hymenobacter roseosalivarius DSM 11622</name>
    <dbReference type="NCBI Taxonomy" id="645990"/>
    <lineage>
        <taxon>Bacteria</taxon>
        <taxon>Pseudomonadati</taxon>
        <taxon>Bacteroidota</taxon>
        <taxon>Cytophagia</taxon>
        <taxon>Cytophagales</taxon>
        <taxon>Hymenobacteraceae</taxon>
        <taxon>Hymenobacter</taxon>
    </lineage>
</organism>
<dbReference type="Pfam" id="PF18962">
    <property type="entry name" value="Por_Secre_tail"/>
    <property type="match status" value="1"/>
</dbReference>
<dbReference type="Gene3D" id="2.60.40.10">
    <property type="entry name" value="Immunoglobulins"/>
    <property type="match status" value="3"/>
</dbReference>
<evidence type="ECO:0000313" key="3">
    <source>
        <dbReference type="EMBL" id="SMC00662.1"/>
    </source>
</evidence>
<dbReference type="RefSeq" id="WP_084448092.1">
    <property type="nucleotide sequence ID" value="NZ_FWWW01000114.1"/>
</dbReference>
<dbReference type="NCBIfam" id="TIGR04183">
    <property type="entry name" value="Por_Secre_tail"/>
    <property type="match status" value="1"/>
</dbReference>
<accession>A0A1W1W4U0</accession>
<gene>
    <name evidence="3" type="ORF">SAMN00120144_4343</name>
</gene>
<reference evidence="3 4" key="1">
    <citation type="submission" date="2017-04" db="EMBL/GenBank/DDBJ databases">
        <authorList>
            <person name="Afonso C.L."/>
            <person name="Miller P.J."/>
            <person name="Scott M.A."/>
            <person name="Spackman E."/>
            <person name="Goraichik I."/>
            <person name="Dimitrov K.M."/>
            <person name="Suarez D.L."/>
            <person name="Swayne D.E."/>
        </authorList>
    </citation>
    <scope>NUCLEOTIDE SEQUENCE [LARGE SCALE GENOMIC DNA]</scope>
    <source>
        <strain evidence="3 4">DSM 11622</strain>
    </source>
</reference>
<dbReference type="InterPro" id="IPR022409">
    <property type="entry name" value="PKD/Chitinase_dom"/>
</dbReference>
<dbReference type="SUPFAM" id="SSF49299">
    <property type="entry name" value="PKD domain"/>
    <property type="match status" value="2"/>
</dbReference>
<dbReference type="PANTHER" id="PTHR19328:SF13">
    <property type="entry name" value="HIPL1 PROTEIN"/>
    <property type="match status" value="1"/>
</dbReference>
<dbReference type="CDD" id="cd00146">
    <property type="entry name" value="PKD"/>
    <property type="match status" value="2"/>
</dbReference>
<evidence type="ECO:0000313" key="4">
    <source>
        <dbReference type="Proteomes" id="UP000192266"/>
    </source>
</evidence>
<dbReference type="PANTHER" id="PTHR19328">
    <property type="entry name" value="HEDGEHOG-INTERACTING PROTEIN"/>
    <property type="match status" value="1"/>
</dbReference>
<dbReference type="InterPro" id="IPR026444">
    <property type="entry name" value="Secre_tail"/>
</dbReference>
<feature type="signal peptide" evidence="1">
    <location>
        <begin position="1"/>
        <end position="22"/>
    </location>
</feature>
<dbReference type="SMART" id="SM00089">
    <property type="entry name" value="PKD"/>
    <property type="match status" value="2"/>
</dbReference>
<dbReference type="InterPro" id="IPR011042">
    <property type="entry name" value="6-blade_b-propeller_TolB-like"/>
</dbReference>
<evidence type="ECO:0000259" key="2">
    <source>
        <dbReference type="PROSITE" id="PS50093"/>
    </source>
</evidence>
<dbReference type="Gene3D" id="2.120.10.30">
    <property type="entry name" value="TolB, C-terminal domain"/>
    <property type="match status" value="1"/>
</dbReference>
<evidence type="ECO:0000256" key="1">
    <source>
        <dbReference type="SAM" id="SignalP"/>
    </source>
</evidence>
<protein>
    <submittedName>
        <fullName evidence="3">PKD domain containing protein</fullName>
    </submittedName>
</protein>
<dbReference type="PROSITE" id="PS50093">
    <property type="entry name" value="PKD"/>
    <property type="match status" value="1"/>
</dbReference>
<dbReference type="InterPro" id="IPR013783">
    <property type="entry name" value="Ig-like_fold"/>
</dbReference>
<keyword evidence="4" id="KW-1185">Reference proteome</keyword>
<proteinExistence type="predicted"/>
<dbReference type="Pfam" id="PF07995">
    <property type="entry name" value="GSDH"/>
    <property type="match status" value="1"/>
</dbReference>
<sequence>MKTRLLLLLLILGLPCWQPVVAQTPPSGFSSVTVAAQWDEAVGIAFNKTGSQMFVWERPGRVWVVENGQRSLLINIREEVGGWGDFGLLGFALHPQFDTNGYFYLFYTVDRHHLMNFGTSNYSSTIDDYQSATINRLTRYTATKTTTGYSVNPNSRKILLGATKETGIPILHNSHGTGSLVFGTDGTLLVSAGDGASYNSDDVGSASETYYTQALADGIIPSQQNVGALRSQQLESYNGKVLRLDPETGNGLPSNPFYQSTNPGSVQSKVWALGLRNPFRITLRPGSGSTAPGDGRPGVLYIGDVGYNTWEELNIATRPGMNFGWPLFEGLEKQDGYWSKNIYNTYAPNPAYGTSGCTQQYFYFQDLIKQQTASGTATYLNPCTGQALPATVKTFMHSRPTIDWAHWADPVSRTGTFSGETATTINLNDPASPVPGPLFRGGSAIAGAFYTANDYPPEYRNTCFFGDYVTGFIRTLSVDATNKPLAVKDFIADNAVVVSMTTHPTDGALYYVSFYPSEIRKIVYRAPDRAPIAVASADKTYGPGPLTVQFTGDKSYDPDGRPLTYSWSFGDGGSSTAANPIHTYAAGSPTNYTVTLTVQDNSLSGQTSLVMSANNMPPQVSITSPTDGTKYPMDKTTIYPLRATVTDPEHSSSQLTYEWQTTLYHDDHNHPEPINTNPETTTTITPLGCGTEIYSYRISLTVTDALGLATKKEVTLYPDCSSMPNQLPTADAGTDKTITTSLITLNGQGSDPDGTISSYGWTKISGKAATLSGAATQNLTVSGLVAGSYTFRLTVVDNGGASAFDDVNVTVNPAPAGPQIVSFMLIDNTTKAESELAEGGVIDLMKGTSFNIRAKPGTATVSRVDFTLTGTEQRTNSDKAVPFTLIVEGKNSAWRPQIGAYTLSAKPYATNATNSGGNAYTISFRVANGSVAAQTSAATLPGGAGAWAAEQVQVYPNPFTDQLSLHIQAKDTGKHTVKIYDMLGKVVLVADDVPTGKPVSLGRQLPAGVYTLMVGSGVTVKHYRIIKAN</sequence>
<dbReference type="InterPro" id="IPR000601">
    <property type="entry name" value="PKD_dom"/>
</dbReference>
<dbReference type="Pfam" id="PF18911">
    <property type="entry name" value="PKD_4"/>
    <property type="match status" value="1"/>
</dbReference>
<feature type="chain" id="PRO_5012258321" evidence="1">
    <location>
        <begin position="23"/>
        <end position="1029"/>
    </location>
</feature>
<feature type="domain" description="PKD" evidence="2">
    <location>
        <begin position="531"/>
        <end position="601"/>
    </location>
</feature>
<dbReference type="InterPro" id="IPR011041">
    <property type="entry name" value="Quinoprot_gluc/sorb_DH_b-prop"/>
</dbReference>
<dbReference type="Proteomes" id="UP000192266">
    <property type="component" value="Unassembled WGS sequence"/>
</dbReference>
<dbReference type="SUPFAM" id="SSF50952">
    <property type="entry name" value="Soluble quinoprotein glucose dehydrogenase"/>
    <property type="match status" value="1"/>
</dbReference>
<dbReference type="STRING" id="645990.SAMN00120144_4343"/>
<dbReference type="Pfam" id="PF22352">
    <property type="entry name" value="K319L-like_PKD"/>
    <property type="match status" value="1"/>
</dbReference>
<dbReference type="OrthoDB" id="9770043at2"/>
<dbReference type="InterPro" id="IPR035986">
    <property type="entry name" value="PKD_dom_sf"/>
</dbReference>
<dbReference type="InterPro" id="IPR012938">
    <property type="entry name" value="Glc/Sorbosone_DH"/>
</dbReference>
<keyword evidence="1" id="KW-0732">Signal</keyword>
<dbReference type="EMBL" id="FWWW01000114">
    <property type="protein sequence ID" value="SMC00662.1"/>
    <property type="molecule type" value="Genomic_DNA"/>
</dbReference>
<name>A0A1W1W4U0_9BACT</name>